<dbReference type="OrthoDB" id="361060at2"/>
<protein>
    <recommendedName>
        <fullName evidence="3">YbjN domain-containing protein</fullName>
    </recommendedName>
</protein>
<dbReference type="AlphaFoldDB" id="A0A0K1EEB9"/>
<dbReference type="InterPro" id="IPR054345">
    <property type="entry name" value="Tir-like"/>
</dbReference>
<gene>
    <name evidence="1" type="ORF">CMC5_033600</name>
</gene>
<sequence length="129" mass="14188">MSRTVEDVERYLAQLDRTFENDGGTFLLTGREGTPPIALRVDPPVVAVRVAIGPVPSDEAHQLRVLRRLLEYNATDLLHASYGIEDRTIVLSAGLVLDNLDANELEATLADIDLALARHVPTLHDMALH</sequence>
<name>A0A0K1EEB9_CHOCO</name>
<dbReference type="KEGG" id="ccro:CMC5_033600"/>
<dbReference type="EMBL" id="CP012159">
    <property type="protein sequence ID" value="AKT39211.1"/>
    <property type="molecule type" value="Genomic_DNA"/>
</dbReference>
<accession>A0A0K1EEB9</accession>
<dbReference type="Pfam" id="PF22550">
    <property type="entry name" value="CesT_Tir_1"/>
    <property type="match status" value="1"/>
</dbReference>
<keyword evidence="2" id="KW-1185">Reference proteome</keyword>
<reference evidence="1 2" key="1">
    <citation type="submission" date="2015-07" db="EMBL/GenBank/DDBJ databases">
        <title>Genome analysis of myxobacterium Chondromyces crocatus Cm c5 reveals a high potential for natural compound synthesis and the genetic basis for the loss of fruiting body formation.</title>
        <authorList>
            <person name="Zaburannyi N."/>
            <person name="Bunk B."/>
            <person name="Maier J."/>
            <person name="Overmann J."/>
            <person name="Mueller R."/>
        </authorList>
    </citation>
    <scope>NUCLEOTIDE SEQUENCE [LARGE SCALE GENOMIC DNA]</scope>
    <source>
        <strain evidence="1 2">Cm c5</strain>
    </source>
</reference>
<dbReference type="STRING" id="52.CMC5_033600"/>
<dbReference type="Gene3D" id="3.30.1460.10">
    <property type="match status" value="1"/>
</dbReference>
<dbReference type="SUPFAM" id="SSF69635">
    <property type="entry name" value="Type III secretory system chaperone-like"/>
    <property type="match status" value="1"/>
</dbReference>
<dbReference type="RefSeq" id="WP_050431340.1">
    <property type="nucleotide sequence ID" value="NZ_CP012159.1"/>
</dbReference>
<evidence type="ECO:0000313" key="1">
    <source>
        <dbReference type="EMBL" id="AKT39211.1"/>
    </source>
</evidence>
<dbReference type="Proteomes" id="UP000067626">
    <property type="component" value="Chromosome"/>
</dbReference>
<organism evidence="1 2">
    <name type="scientific">Chondromyces crocatus</name>
    <dbReference type="NCBI Taxonomy" id="52"/>
    <lineage>
        <taxon>Bacteria</taxon>
        <taxon>Pseudomonadati</taxon>
        <taxon>Myxococcota</taxon>
        <taxon>Polyangia</taxon>
        <taxon>Polyangiales</taxon>
        <taxon>Polyangiaceae</taxon>
        <taxon>Chondromyces</taxon>
    </lineage>
</organism>
<proteinExistence type="predicted"/>
<evidence type="ECO:0008006" key="3">
    <source>
        <dbReference type="Google" id="ProtNLM"/>
    </source>
</evidence>
<evidence type="ECO:0000313" key="2">
    <source>
        <dbReference type="Proteomes" id="UP000067626"/>
    </source>
</evidence>